<keyword evidence="3" id="KW-1185">Reference proteome</keyword>
<protein>
    <recommendedName>
        <fullName evidence="1">DUF7344 domain-containing protein</fullName>
    </recommendedName>
</protein>
<feature type="domain" description="DUF7344" evidence="1">
    <location>
        <begin position="14"/>
        <end position="84"/>
    </location>
</feature>
<dbReference type="GeneID" id="74941532"/>
<dbReference type="RefSeq" id="WP_260594527.1">
    <property type="nucleotide sequence ID" value="NZ_CP104003.1"/>
</dbReference>
<dbReference type="Pfam" id="PF24035">
    <property type="entry name" value="DUF7344"/>
    <property type="match status" value="1"/>
</dbReference>
<evidence type="ECO:0000313" key="2">
    <source>
        <dbReference type="EMBL" id="UWM55427.1"/>
    </source>
</evidence>
<gene>
    <name evidence="2" type="ORF">N0B31_03880</name>
</gene>
<proteinExistence type="predicted"/>
<dbReference type="InterPro" id="IPR055768">
    <property type="entry name" value="DUF7344"/>
</dbReference>
<dbReference type="KEGG" id="ssai:N0B31_03880"/>
<reference evidence="2" key="1">
    <citation type="submission" date="2022-09" db="EMBL/GenBank/DDBJ databases">
        <title>Diverse halophilic archaea isolated from saline environments.</title>
        <authorList>
            <person name="Cui H.-L."/>
        </authorList>
    </citation>
    <scope>NUCLEOTIDE SEQUENCE</scope>
    <source>
        <strain evidence="2">ZS-35-S2</strain>
    </source>
</reference>
<dbReference type="AlphaFoldDB" id="A0A9E7UBS6"/>
<sequence>MTDSRADLSVTTAFSLLSEERRWAVAAAVGEADHPLSTGALSTMLAAREQRIPPERVDGGTRESIQRDLESVHLPQLDSSGVIVREGGDQYAPGRNLEGLLEAAEAACGYLGDVRSN</sequence>
<name>A0A9E7UBS6_9EURY</name>
<evidence type="ECO:0000259" key="1">
    <source>
        <dbReference type="Pfam" id="PF24035"/>
    </source>
</evidence>
<dbReference type="Proteomes" id="UP001057580">
    <property type="component" value="Chromosome"/>
</dbReference>
<accession>A0A9E7UBS6</accession>
<dbReference type="EMBL" id="CP104003">
    <property type="protein sequence ID" value="UWM55427.1"/>
    <property type="molecule type" value="Genomic_DNA"/>
</dbReference>
<organism evidence="2 3">
    <name type="scientific">Salinirubellus salinus</name>
    <dbReference type="NCBI Taxonomy" id="1364945"/>
    <lineage>
        <taxon>Archaea</taxon>
        <taxon>Methanobacteriati</taxon>
        <taxon>Methanobacteriota</taxon>
        <taxon>Stenosarchaea group</taxon>
        <taxon>Halobacteria</taxon>
        <taxon>Halobacteriales</taxon>
        <taxon>Natronomonadaceae</taxon>
        <taxon>Salinirubellus</taxon>
    </lineage>
</organism>
<evidence type="ECO:0000313" key="3">
    <source>
        <dbReference type="Proteomes" id="UP001057580"/>
    </source>
</evidence>